<evidence type="ECO:0000313" key="2">
    <source>
        <dbReference type="EMBL" id="SVE27709.1"/>
    </source>
</evidence>
<name>A0A383C6M5_9ZZZZ</name>
<protein>
    <submittedName>
        <fullName evidence="2">Uncharacterized protein</fullName>
    </submittedName>
</protein>
<keyword evidence="1" id="KW-0812">Transmembrane</keyword>
<gene>
    <name evidence="2" type="ORF">METZ01_LOCUS480563</name>
</gene>
<organism evidence="2">
    <name type="scientific">marine metagenome</name>
    <dbReference type="NCBI Taxonomy" id="408172"/>
    <lineage>
        <taxon>unclassified sequences</taxon>
        <taxon>metagenomes</taxon>
        <taxon>ecological metagenomes</taxon>
    </lineage>
</organism>
<reference evidence="2" key="1">
    <citation type="submission" date="2018-05" db="EMBL/GenBank/DDBJ databases">
        <authorList>
            <person name="Lanie J.A."/>
            <person name="Ng W.-L."/>
            <person name="Kazmierczak K.M."/>
            <person name="Andrzejewski T.M."/>
            <person name="Davidsen T.M."/>
            <person name="Wayne K.J."/>
            <person name="Tettelin H."/>
            <person name="Glass J.I."/>
            <person name="Rusch D."/>
            <person name="Podicherti R."/>
            <person name="Tsui H.-C.T."/>
            <person name="Winkler M.E."/>
        </authorList>
    </citation>
    <scope>NUCLEOTIDE SEQUENCE</scope>
</reference>
<feature type="transmembrane region" description="Helical" evidence="1">
    <location>
        <begin position="6"/>
        <end position="24"/>
    </location>
</feature>
<proteinExistence type="predicted"/>
<dbReference type="AlphaFoldDB" id="A0A383C6M5"/>
<sequence length="53" mass="6072">MIWIVPISILIALLVAGFLTWDVLRRDTGTKEAQEIGGFIYEGAMAFIKRQYR</sequence>
<dbReference type="EMBL" id="UINC01206194">
    <property type="protein sequence ID" value="SVE27709.1"/>
    <property type="molecule type" value="Genomic_DNA"/>
</dbReference>
<feature type="non-terminal residue" evidence="2">
    <location>
        <position position="53"/>
    </location>
</feature>
<keyword evidence="1" id="KW-1133">Transmembrane helix</keyword>
<accession>A0A383C6M5</accession>
<keyword evidence="1" id="KW-0472">Membrane</keyword>
<evidence type="ECO:0000256" key="1">
    <source>
        <dbReference type="SAM" id="Phobius"/>
    </source>
</evidence>